<feature type="non-terminal residue" evidence="1">
    <location>
        <position position="30"/>
    </location>
</feature>
<organism evidence="1">
    <name type="scientific">Mus musculus</name>
    <name type="common">Mouse</name>
    <dbReference type="NCBI Taxonomy" id="10090"/>
    <lineage>
        <taxon>Eukaryota</taxon>
        <taxon>Metazoa</taxon>
        <taxon>Chordata</taxon>
        <taxon>Craniata</taxon>
        <taxon>Vertebrata</taxon>
        <taxon>Euteleostomi</taxon>
        <taxon>Mammalia</taxon>
        <taxon>Eutheria</taxon>
        <taxon>Euarchontoglires</taxon>
        <taxon>Glires</taxon>
        <taxon>Rodentia</taxon>
        <taxon>Myomorpha</taxon>
        <taxon>Muroidea</taxon>
        <taxon>Muridae</taxon>
        <taxon>Murinae</taxon>
        <taxon>Mus</taxon>
        <taxon>Mus</taxon>
    </lineage>
</organism>
<sequence>NLLSPSSSLEPLLVLSLGLEKMCQGATRPG</sequence>
<dbReference type="AlphaFoldDB" id="Q31234"/>
<reference evidence="1" key="2">
    <citation type="submission" date="1989-08" db="EMBL/GenBank/DDBJ databases">
        <authorList>
            <person name="Brorson K."/>
        </authorList>
    </citation>
    <scope>NUCLEOTIDE SEQUENCE</scope>
    <source>
        <strain evidence="1">Domesticus</strain>
    </source>
</reference>
<proteinExistence type="predicted"/>
<evidence type="ECO:0000313" key="1">
    <source>
        <dbReference type="EMBL" id="CAA34330.1"/>
    </source>
</evidence>
<name>Q31234_MOUSE</name>
<reference evidence="1" key="1">
    <citation type="journal article" date="1989" name="J. Exp. Med.">
        <title>Comparison of exon 5 sequences from 35 class I genes of the BALB/c mouse.</title>
        <authorList>
            <person name="Brorson K.A."/>
            <person name="Hunt S.W. III"/>
            <person name="Hunkapiller T."/>
            <person name="Sun Y.H."/>
            <person name="Cheroutre H."/>
            <person name="Nickerson D.A."/>
            <person name="Hood L."/>
        </authorList>
    </citation>
    <scope>NUCLEOTIDE SEQUENCE</scope>
    <source>
        <strain evidence="1">Domesticus</strain>
    </source>
</reference>
<accession>Q31234</accession>
<protein>
    <submittedName>
        <fullName evidence="1">T5 class I MHC gene (exon 5)</fullName>
    </submittedName>
</protein>
<feature type="non-terminal residue" evidence="1">
    <location>
        <position position="1"/>
    </location>
</feature>
<dbReference type="EMBL" id="X16211">
    <property type="protein sequence ID" value="CAA34330.1"/>
    <property type="molecule type" value="Genomic_DNA"/>
</dbReference>